<comment type="caution">
    <text evidence="10">The sequence shown here is derived from an EMBL/GenBank/DDBJ whole genome shotgun (WGS) entry which is preliminary data.</text>
</comment>
<keyword evidence="4" id="KW-0378">Hydrolase</keyword>
<evidence type="ECO:0000259" key="9">
    <source>
        <dbReference type="Pfam" id="PF22244"/>
    </source>
</evidence>
<keyword evidence="2" id="KW-0719">Serine esterase</keyword>
<name>A0A427YGU3_9TREE</name>
<keyword evidence="11" id="KW-1185">Reference proteome</keyword>
<feature type="domain" description="4-O-methyl-glucuronoyl methylesterase-like" evidence="9">
    <location>
        <begin position="109"/>
        <end position="253"/>
    </location>
</feature>
<feature type="domain" description="4-O-methyl-glucuronoyl methylesterase-like" evidence="9">
    <location>
        <begin position="254"/>
        <end position="325"/>
    </location>
</feature>
<dbReference type="Proteomes" id="UP000279259">
    <property type="component" value="Unassembled WGS sequence"/>
</dbReference>
<keyword evidence="3 8" id="KW-0732">Signal</keyword>
<feature type="signal peptide" evidence="8">
    <location>
        <begin position="1"/>
        <end position="22"/>
    </location>
</feature>
<dbReference type="InterPro" id="IPR054579">
    <property type="entry name" value="GCE-like_dom"/>
</dbReference>
<sequence>MKSVALFLALASLMPLIDSVSSLPTEPMIMSRCDAQHNTSLPAANAFLPSPFKFLAGVSPSPGFGEWNSNLWDCRRQEIGEMFQEYELGWLPGPPDHLLASLENNNLTITCSVNSTDITFVVPITYPSGGSPPYPAMLVLEYPTLPIPEGIAVMNLNTTDIAWQTDATSRGKGKFYDLFGADASAGAMIAWTWAVSRVFDALEQLQQNSTDTRIDIGHIGTTGCSRWGKGALVAGAFEHRLALVIPQESGSGTLAEIVDENVWFSNELEQFVNNTNLLPFDHHMLIGMVAPRALLAIDNFGVEWLSPNSQYGCEVAGRLVYQALGVADHMGYSQAAAHTHCAFPDDQTPVVNAFIDRFLRGNNNTDTNVTDTASGAFNQSRWINWDVPTIPR</sequence>
<dbReference type="GO" id="GO:0052689">
    <property type="term" value="F:carboxylic ester hydrolase activity"/>
    <property type="evidence" value="ECO:0007669"/>
    <property type="project" value="UniProtKB-KW"/>
</dbReference>
<evidence type="ECO:0000256" key="3">
    <source>
        <dbReference type="ARBA" id="ARBA00022729"/>
    </source>
</evidence>
<comment type="similarity">
    <text evidence="1">Belongs to the carbohydrate esterase 15 (CE15) family.</text>
</comment>
<protein>
    <recommendedName>
        <fullName evidence="7">(4-O-methyl)-D-glucuronate--lignin esterase</fullName>
        <ecNumber evidence="7">3.1.1.117</ecNumber>
    </recommendedName>
</protein>
<accession>A0A427YGU3</accession>
<dbReference type="EMBL" id="RSCD01000011">
    <property type="protein sequence ID" value="RSH90237.1"/>
    <property type="molecule type" value="Genomic_DNA"/>
</dbReference>
<evidence type="ECO:0000256" key="2">
    <source>
        <dbReference type="ARBA" id="ARBA00022487"/>
    </source>
</evidence>
<organism evidence="10 11">
    <name type="scientific">Saitozyma podzolica</name>
    <dbReference type="NCBI Taxonomy" id="1890683"/>
    <lineage>
        <taxon>Eukaryota</taxon>
        <taxon>Fungi</taxon>
        <taxon>Dikarya</taxon>
        <taxon>Basidiomycota</taxon>
        <taxon>Agaricomycotina</taxon>
        <taxon>Tremellomycetes</taxon>
        <taxon>Tremellales</taxon>
        <taxon>Trimorphomycetaceae</taxon>
        <taxon>Saitozyma</taxon>
    </lineage>
</organism>
<dbReference type="GO" id="GO:0046274">
    <property type="term" value="P:lignin catabolic process"/>
    <property type="evidence" value="ECO:0007669"/>
    <property type="project" value="UniProtKB-KW"/>
</dbReference>
<dbReference type="EC" id="3.1.1.117" evidence="7"/>
<evidence type="ECO:0000256" key="4">
    <source>
        <dbReference type="ARBA" id="ARBA00022801"/>
    </source>
</evidence>
<dbReference type="OrthoDB" id="3781271at2759"/>
<reference evidence="10 11" key="1">
    <citation type="submission" date="2018-11" db="EMBL/GenBank/DDBJ databases">
        <title>Genome sequence of Saitozyma podzolica DSM 27192.</title>
        <authorList>
            <person name="Aliyu H."/>
            <person name="Gorte O."/>
            <person name="Ochsenreither K."/>
        </authorList>
    </citation>
    <scope>NUCLEOTIDE SEQUENCE [LARGE SCALE GENOMIC DNA]</scope>
    <source>
        <strain evidence="10 11">DSM 27192</strain>
    </source>
</reference>
<dbReference type="InterPro" id="IPR029058">
    <property type="entry name" value="AB_hydrolase_fold"/>
</dbReference>
<dbReference type="STRING" id="1890683.A0A427YGU3"/>
<evidence type="ECO:0000256" key="5">
    <source>
        <dbReference type="ARBA" id="ARBA00023185"/>
    </source>
</evidence>
<dbReference type="Pfam" id="PF22244">
    <property type="entry name" value="GCE_fung"/>
    <property type="match status" value="2"/>
</dbReference>
<dbReference type="Gene3D" id="3.40.50.1820">
    <property type="entry name" value="alpha/beta hydrolase"/>
    <property type="match status" value="1"/>
</dbReference>
<feature type="chain" id="PRO_5019258537" description="(4-O-methyl)-D-glucuronate--lignin esterase" evidence="8">
    <location>
        <begin position="23"/>
        <end position="392"/>
    </location>
</feature>
<evidence type="ECO:0000256" key="1">
    <source>
        <dbReference type="ARBA" id="ARBA00010092"/>
    </source>
</evidence>
<evidence type="ECO:0000313" key="11">
    <source>
        <dbReference type="Proteomes" id="UP000279259"/>
    </source>
</evidence>
<evidence type="ECO:0000256" key="7">
    <source>
        <dbReference type="ARBA" id="ARBA00026105"/>
    </source>
</evidence>
<comment type="catalytic activity">
    <reaction evidence="6">
        <text>a 4-O-methyl-alpha-D-glucuronosyl ester derivative + H2O = 4-O-methyl-alpha-D-glucuronate derivative + an alcohol + H(+)</text>
        <dbReference type="Rhea" id="RHEA:67452"/>
        <dbReference type="ChEBI" id="CHEBI:15377"/>
        <dbReference type="ChEBI" id="CHEBI:15378"/>
        <dbReference type="ChEBI" id="CHEBI:30879"/>
        <dbReference type="ChEBI" id="CHEBI:171667"/>
        <dbReference type="ChEBI" id="CHEBI:171668"/>
        <dbReference type="EC" id="3.1.1.117"/>
    </reaction>
    <physiologicalReaction direction="left-to-right" evidence="6">
        <dbReference type="Rhea" id="RHEA:67453"/>
    </physiologicalReaction>
</comment>
<proteinExistence type="inferred from homology"/>
<keyword evidence="5" id="KW-0439">Lignin degradation</keyword>
<evidence type="ECO:0000256" key="6">
    <source>
        <dbReference type="ARBA" id="ARBA00024511"/>
    </source>
</evidence>
<dbReference type="AlphaFoldDB" id="A0A427YGU3"/>
<gene>
    <name evidence="10" type="ORF">EHS25_001571</name>
</gene>
<evidence type="ECO:0000256" key="8">
    <source>
        <dbReference type="SAM" id="SignalP"/>
    </source>
</evidence>
<dbReference type="SUPFAM" id="SSF53474">
    <property type="entry name" value="alpha/beta-Hydrolases"/>
    <property type="match status" value="1"/>
</dbReference>
<evidence type="ECO:0000313" key="10">
    <source>
        <dbReference type="EMBL" id="RSH90237.1"/>
    </source>
</evidence>